<evidence type="ECO:0000256" key="3">
    <source>
        <dbReference type="ARBA" id="ARBA00022777"/>
    </source>
</evidence>
<keyword evidence="3 8" id="KW-0418">Kinase</keyword>
<keyword evidence="6" id="KW-1133">Transmembrane helix</keyword>
<dbReference type="CDD" id="cd14014">
    <property type="entry name" value="STKc_PknB_like"/>
    <property type="match status" value="1"/>
</dbReference>
<keyword evidence="6" id="KW-0812">Transmembrane</keyword>
<dbReference type="Proteomes" id="UP000567795">
    <property type="component" value="Unassembled WGS sequence"/>
</dbReference>
<dbReference type="PROSITE" id="PS50011">
    <property type="entry name" value="PROTEIN_KINASE_DOM"/>
    <property type="match status" value="1"/>
</dbReference>
<dbReference type="RefSeq" id="WP_179815524.1">
    <property type="nucleotide sequence ID" value="NZ_JACBZD010000001.1"/>
</dbReference>
<feature type="domain" description="Protein kinase" evidence="7">
    <location>
        <begin position="12"/>
        <end position="267"/>
    </location>
</feature>
<dbReference type="Pfam" id="PF00069">
    <property type="entry name" value="Pkinase"/>
    <property type="match status" value="1"/>
</dbReference>
<evidence type="ECO:0000313" key="9">
    <source>
        <dbReference type="Proteomes" id="UP000567795"/>
    </source>
</evidence>
<feature type="compositionally biased region" description="Basic and acidic residues" evidence="5">
    <location>
        <begin position="294"/>
        <end position="307"/>
    </location>
</feature>
<dbReference type="PANTHER" id="PTHR43289:SF34">
    <property type="entry name" value="SERINE_THREONINE-PROTEIN KINASE YBDM-RELATED"/>
    <property type="match status" value="1"/>
</dbReference>
<dbReference type="Pfam" id="PF22599">
    <property type="entry name" value="SecDF_P1_head"/>
    <property type="match status" value="1"/>
</dbReference>
<protein>
    <submittedName>
        <fullName evidence="8">Serine/threonine protein kinase</fullName>
    </submittedName>
</protein>
<dbReference type="Gene3D" id="3.30.1360.200">
    <property type="match status" value="1"/>
</dbReference>
<organism evidence="8 9">
    <name type="scientific">Allostreptomyces psammosilenae</name>
    <dbReference type="NCBI Taxonomy" id="1892865"/>
    <lineage>
        <taxon>Bacteria</taxon>
        <taxon>Bacillati</taxon>
        <taxon>Actinomycetota</taxon>
        <taxon>Actinomycetes</taxon>
        <taxon>Kitasatosporales</taxon>
        <taxon>Streptomycetaceae</taxon>
        <taxon>Allostreptomyces</taxon>
    </lineage>
</organism>
<evidence type="ECO:0000256" key="4">
    <source>
        <dbReference type="ARBA" id="ARBA00022840"/>
    </source>
</evidence>
<dbReference type="Gene3D" id="1.10.510.10">
    <property type="entry name" value="Transferase(Phosphotransferase) domain 1"/>
    <property type="match status" value="1"/>
</dbReference>
<keyword evidence="2" id="KW-0547">Nucleotide-binding</keyword>
<evidence type="ECO:0000256" key="1">
    <source>
        <dbReference type="ARBA" id="ARBA00022679"/>
    </source>
</evidence>
<dbReference type="InterPro" id="IPR011009">
    <property type="entry name" value="Kinase-like_dom_sf"/>
</dbReference>
<dbReference type="GO" id="GO:0005524">
    <property type="term" value="F:ATP binding"/>
    <property type="evidence" value="ECO:0007669"/>
    <property type="project" value="UniProtKB-KW"/>
</dbReference>
<evidence type="ECO:0000256" key="2">
    <source>
        <dbReference type="ARBA" id="ARBA00022741"/>
    </source>
</evidence>
<reference evidence="8 9" key="1">
    <citation type="submission" date="2020-07" db="EMBL/GenBank/DDBJ databases">
        <title>Sequencing the genomes of 1000 actinobacteria strains.</title>
        <authorList>
            <person name="Klenk H.-P."/>
        </authorList>
    </citation>
    <scope>NUCLEOTIDE SEQUENCE [LARGE SCALE GENOMIC DNA]</scope>
    <source>
        <strain evidence="8 9">DSM 42178</strain>
    </source>
</reference>
<keyword evidence="9" id="KW-1185">Reference proteome</keyword>
<gene>
    <name evidence="8" type="ORF">FHU37_003983</name>
</gene>
<proteinExistence type="predicted"/>
<dbReference type="PROSITE" id="PS00108">
    <property type="entry name" value="PROTEIN_KINASE_ST"/>
    <property type="match status" value="1"/>
</dbReference>
<keyword evidence="8" id="KW-0723">Serine/threonine-protein kinase</keyword>
<dbReference type="EMBL" id="JACBZD010000001">
    <property type="protein sequence ID" value="NYI07040.1"/>
    <property type="molecule type" value="Genomic_DNA"/>
</dbReference>
<comment type="caution">
    <text evidence="8">The sequence shown here is derived from an EMBL/GenBank/DDBJ whole genome shotgun (WGS) entry which is preliminary data.</text>
</comment>
<evidence type="ECO:0000313" key="8">
    <source>
        <dbReference type="EMBL" id="NYI07040.1"/>
    </source>
</evidence>
<accession>A0A853A0Q9</accession>
<dbReference type="SUPFAM" id="SSF56112">
    <property type="entry name" value="Protein kinase-like (PK-like)"/>
    <property type="match status" value="1"/>
</dbReference>
<feature type="region of interest" description="Disordered" evidence="5">
    <location>
        <begin position="294"/>
        <end position="367"/>
    </location>
</feature>
<dbReference type="AlphaFoldDB" id="A0A853A0Q9"/>
<feature type="compositionally biased region" description="Basic and acidic residues" evidence="5">
    <location>
        <begin position="346"/>
        <end position="363"/>
    </location>
</feature>
<evidence type="ECO:0000256" key="6">
    <source>
        <dbReference type="SAM" id="Phobius"/>
    </source>
</evidence>
<dbReference type="GO" id="GO:0004674">
    <property type="term" value="F:protein serine/threonine kinase activity"/>
    <property type="evidence" value="ECO:0007669"/>
    <property type="project" value="UniProtKB-KW"/>
</dbReference>
<keyword evidence="4" id="KW-0067">ATP-binding</keyword>
<sequence>MRLRPGERVGPYTVLAELASGGMGCVYLARSPGGRTLAVKTLLAEGSDGTVAEADRRRFAREVALARRVRGAYTASVVDADAEAPLPWMATEYIAAPSLRDLVQACGPLPAPAVPWVAAGVAEALVSVHSAGLVHRDVKPSNVLLPADGPRVIDFGISQAADVTRTHAALGTIAFTAPEQARGETTTAASDVFSLGATLFYLAVGRSPYRDSGSGPAVEQLLRVARGELDLAGLPGELHPLIAPCLSLDPTARPTPRQVLDRCAADLAARPEAHGAADWLPPSWVEAIERYRERRTREADEARRRVDPAAVTRPVPPSPPTTALPVHEPTRRDHPAPRSGAVRDSGPVRDSGHGPVHDPTRRDRPVRRRAGRIRLVVAGAAVVVLALGGVGATALLRGWGGDDPYTVAPSEPLSFVPVSNTVAGACPTPAEPNSYTSHDGSYCATLSTGGSRLDVERLVDVRARHDEVGGWVVDLTVEAEDAPRLSALTAEVAGGPPPQQMAILLGDRLLSAPAVYSAISGGRLQISGTLDEQEARQLAYDLGAR</sequence>
<keyword evidence="1" id="KW-0808">Transferase</keyword>
<dbReference type="Gene3D" id="3.30.200.20">
    <property type="entry name" value="Phosphorylase Kinase, domain 1"/>
    <property type="match status" value="1"/>
</dbReference>
<dbReference type="InterPro" id="IPR008271">
    <property type="entry name" value="Ser/Thr_kinase_AS"/>
</dbReference>
<dbReference type="PANTHER" id="PTHR43289">
    <property type="entry name" value="MITOGEN-ACTIVATED PROTEIN KINASE KINASE KINASE 20-RELATED"/>
    <property type="match status" value="1"/>
</dbReference>
<dbReference type="InterPro" id="IPR000719">
    <property type="entry name" value="Prot_kinase_dom"/>
</dbReference>
<dbReference type="SMART" id="SM00220">
    <property type="entry name" value="S_TKc"/>
    <property type="match status" value="1"/>
</dbReference>
<keyword evidence="6" id="KW-0472">Membrane</keyword>
<evidence type="ECO:0000256" key="5">
    <source>
        <dbReference type="SAM" id="MobiDB-lite"/>
    </source>
</evidence>
<feature type="transmembrane region" description="Helical" evidence="6">
    <location>
        <begin position="375"/>
        <end position="396"/>
    </location>
</feature>
<name>A0A853A0Q9_9ACTN</name>
<dbReference type="InterPro" id="IPR054384">
    <property type="entry name" value="SecDF_P1_head"/>
</dbReference>
<evidence type="ECO:0000259" key="7">
    <source>
        <dbReference type="PROSITE" id="PS50011"/>
    </source>
</evidence>